<keyword evidence="3" id="KW-1185">Reference proteome</keyword>
<dbReference type="NCBIfam" id="NF005085">
    <property type="entry name" value="PRK06520.1"/>
    <property type="match status" value="1"/>
</dbReference>
<name>A0A0D1ZMF3_9EURO</name>
<evidence type="ECO:0000313" key="2">
    <source>
        <dbReference type="EMBL" id="KIW29146.1"/>
    </source>
</evidence>
<dbReference type="Gene3D" id="3.20.20.210">
    <property type="match status" value="1"/>
</dbReference>
<evidence type="ECO:0000259" key="1">
    <source>
        <dbReference type="Pfam" id="PF01717"/>
    </source>
</evidence>
<dbReference type="PANTHER" id="PTHR43844:SF1">
    <property type="entry name" value="METHIONINE SYNTHASE"/>
    <property type="match status" value="1"/>
</dbReference>
<dbReference type="OrthoDB" id="7772923at2759"/>
<protein>
    <recommendedName>
        <fullName evidence="1">Cobalamin-independent methionine synthase MetE C-terminal/archaeal domain-containing protein</fullName>
    </recommendedName>
</protein>
<dbReference type="PANTHER" id="PTHR43844">
    <property type="entry name" value="METHIONINE SYNTHASE"/>
    <property type="match status" value="1"/>
</dbReference>
<dbReference type="GO" id="GO:0009086">
    <property type="term" value="P:methionine biosynthetic process"/>
    <property type="evidence" value="ECO:0007669"/>
    <property type="project" value="InterPro"/>
</dbReference>
<dbReference type="AlphaFoldDB" id="A0A0D1ZMF3"/>
<organism evidence="2 3">
    <name type="scientific">Cladophialophora immunda</name>
    <dbReference type="NCBI Taxonomy" id="569365"/>
    <lineage>
        <taxon>Eukaryota</taxon>
        <taxon>Fungi</taxon>
        <taxon>Dikarya</taxon>
        <taxon>Ascomycota</taxon>
        <taxon>Pezizomycotina</taxon>
        <taxon>Eurotiomycetes</taxon>
        <taxon>Chaetothyriomycetidae</taxon>
        <taxon>Chaetothyriales</taxon>
        <taxon>Herpotrichiellaceae</taxon>
        <taxon>Cladophialophora</taxon>
    </lineage>
</organism>
<proteinExistence type="predicted"/>
<dbReference type="Proteomes" id="UP000054466">
    <property type="component" value="Unassembled WGS sequence"/>
</dbReference>
<reference evidence="2 3" key="1">
    <citation type="submission" date="2015-01" db="EMBL/GenBank/DDBJ databases">
        <title>The Genome Sequence of Cladophialophora immunda CBS83496.</title>
        <authorList>
            <consortium name="The Broad Institute Genomics Platform"/>
            <person name="Cuomo C."/>
            <person name="de Hoog S."/>
            <person name="Gorbushina A."/>
            <person name="Stielow B."/>
            <person name="Teixiera M."/>
            <person name="Abouelleil A."/>
            <person name="Chapman S.B."/>
            <person name="Priest M."/>
            <person name="Young S.K."/>
            <person name="Wortman J."/>
            <person name="Nusbaum C."/>
            <person name="Birren B."/>
        </authorList>
    </citation>
    <scope>NUCLEOTIDE SEQUENCE [LARGE SCALE GENOMIC DNA]</scope>
    <source>
        <strain evidence="2 3">CBS 83496</strain>
    </source>
</reference>
<feature type="domain" description="Cobalamin-independent methionine synthase MetE C-terminal/archaeal" evidence="1">
    <location>
        <begin position="13"/>
        <end position="351"/>
    </location>
</feature>
<dbReference type="GeneID" id="27344176"/>
<dbReference type="EMBL" id="KN847042">
    <property type="protein sequence ID" value="KIW29146.1"/>
    <property type="molecule type" value="Genomic_DNA"/>
</dbReference>
<gene>
    <name evidence="2" type="ORF">PV07_04982</name>
</gene>
<dbReference type="STRING" id="569365.A0A0D1ZMF3"/>
<dbReference type="InterPro" id="IPR002629">
    <property type="entry name" value="Met_Synth_C/arc"/>
</dbReference>
<dbReference type="GO" id="GO:0003871">
    <property type="term" value="F:5-methyltetrahydropteroyltriglutamate-homocysteine S-methyltransferase activity"/>
    <property type="evidence" value="ECO:0007669"/>
    <property type="project" value="InterPro"/>
</dbReference>
<sequence length="384" mass="42736">MPLPTGVYRADQVGSLLRPKEILEAREKVAAGELSKTDLRQLEDKYIADVVRKQLNAGLRAITDGEFRRAFFHLDFLQHLDGIEVRGNMMSTNTSKGGFAPPKLVVTGKLGHSRPIQVDDFKFLERQIAEAGGAGAFGTVSSKVAIPSPTMVHFRGGRETIDLDAYPSMDAFFDDLARVYQEELQDLYDAGCRFVQLDDTNLAYLCDPKMRSEAESRHGADAKQLASQYATLINRAIAKRPADMTIGIHLCRGNHRSQWFAQGGYEPVAEVLFKDLDVDVYFLEYDDARSGDFSPLRHLPPHKVVVLGVMTSKQGALDDKAAMVQRLHEAAKYCPRGLEQLCLSHQCGFSSTMEGNELSEDQQWAKIRLEVDIAKTVWGPNTAE</sequence>
<dbReference type="HOGENOM" id="CLU_058877_0_0_1"/>
<dbReference type="CDD" id="cd03311">
    <property type="entry name" value="CIMS_C_terminal_like"/>
    <property type="match status" value="1"/>
</dbReference>
<dbReference type="Pfam" id="PF01717">
    <property type="entry name" value="Meth_synt_2"/>
    <property type="match status" value="1"/>
</dbReference>
<dbReference type="InterPro" id="IPR038071">
    <property type="entry name" value="UROD/MetE-like_sf"/>
</dbReference>
<evidence type="ECO:0000313" key="3">
    <source>
        <dbReference type="Proteomes" id="UP000054466"/>
    </source>
</evidence>
<dbReference type="SUPFAM" id="SSF51726">
    <property type="entry name" value="UROD/MetE-like"/>
    <property type="match status" value="1"/>
</dbReference>
<dbReference type="GO" id="GO:0008270">
    <property type="term" value="F:zinc ion binding"/>
    <property type="evidence" value="ECO:0007669"/>
    <property type="project" value="InterPro"/>
</dbReference>
<accession>A0A0D1ZMF3</accession>
<dbReference type="VEuPathDB" id="FungiDB:PV07_04982"/>
<dbReference type="RefSeq" id="XP_016249362.1">
    <property type="nucleotide sequence ID" value="XM_016391843.1"/>
</dbReference>